<evidence type="ECO:0000256" key="1">
    <source>
        <dbReference type="SAM" id="MobiDB-lite"/>
    </source>
</evidence>
<dbReference type="InterPro" id="IPR036869">
    <property type="entry name" value="J_dom_sf"/>
</dbReference>
<accession>A0ABR3R6I4</accession>
<feature type="compositionally biased region" description="Basic and acidic residues" evidence="1">
    <location>
        <begin position="329"/>
        <end position="349"/>
    </location>
</feature>
<feature type="domain" description="J" evidence="2">
    <location>
        <begin position="394"/>
        <end position="463"/>
    </location>
</feature>
<keyword evidence="4" id="KW-1185">Reference proteome</keyword>
<protein>
    <recommendedName>
        <fullName evidence="2">J domain-containing protein</fullName>
    </recommendedName>
</protein>
<comment type="caution">
    <text evidence="3">The sequence shown here is derived from an EMBL/GenBank/DDBJ whole genome shotgun (WGS) entry which is preliminary data.</text>
</comment>
<feature type="compositionally biased region" description="Basic and acidic residues" evidence="1">
    <location>
        <begin position="57"/>
        <end position="84"/>
    </location>
</feature>
<organism evidence="3 4">
    <name type="scientific">Nothophoma quercina</name>
    <dbReference type="NCBI Taxonomy" id="749835"/>
    <lineage>
        <taxon>Eukaryota</taxon>
        <taxon>Fungi</taxon>
        <taxon>Dikarya</taxon>
        <taxon>Ascomycota</taxon>
        <taxon>Pezizomycotina</taxon>
        <taxon>Dothideomycetes</taxon>
        <taxon>Pleosporomycetidae</taxon>
        <taxon>Pleosporales</taxon>
        <taxon>Pleosporineae</taxon>
        <taxon>Didymellaceae</taxon>
        <taxon>Nothophoma</taxon>
    </lineage>
</organism>
<evidence type="ECO:0000313" key="3">
    <source>
        <dbReference type="EMBL" id="KAL1599987.1"/>
    </source>
</evidence>
<feature type="region of interest" description="Disordered" evidence="1">
    <location>
        <begin position="237"/>
        <end position="391"/>
    </location>
</feature>
<dbReference type="PRINTS" id="PR00625">
    <property type="entry name" value="JDOMAIN"/>
</dbReference>
<dbReference type="Gene3D" id="1.10.287.110">
    <property type="entry name" value="DnaJ domain"/>
    <property type="match status" value="1"/>
</dbReference>
<dbReference type="PANTHER" id="PTHR24074">
    <property type="entry name" value="CO-CHAPERONE PROTEIN DJLA"/>
    <property type="match status" value="1"/>
</dbReference>
<dbReference type="CDD" id="cd06257">
    <property type="entry name" value="DnaJ"/>
    <property type="match status" value="1"/>
</dbReference>
<feature type="region of interest" description="Disordered" evidence="1">
    <location>
        <begin position="132"/>
        <end position="207"/>
    </location>
</feature>
<dbReference type="EMBL" id="JAKIXB020000019">
    <property type="protein sequence ID" value="KAL1599987.1"/>
    <property type="molecule type" value="Genomic_DNA"/>
</dbReference>
<feature type="compositionally biased region" description="Polar residues" evidence="1">
    <location>
        <begin position="252"/>
        <end position="261"/>
    </location>
</feature>
<sequence>MAKRATHGIDIGDLHEGLIRYIEKHTEFTSGSREDQSTREPSQCYSDEPPRGPSRRYAYEHVREKCSATEYDRMFQNGGDKDASRTSGKILTEEEIEAKTDHIYHDLLAQNKNSAYARQKSEQFNIREMGKRNAAHQGGSGNRGQSARPETGGRGYSRSFDDNDADDYYREESPRTYEEGPPRGSKASRGGSRGYSCDVGADPSYDTRRDFTEHELKKLAKQVYADCIEDGLHPEDARQEAKKWHQRHSNKQKPSYGSSAFDNFDGMQDALEEDKGYGRRSSKPKANDSARGPRPGARPPPGWGWDKPIWDSIFTAEPDNSYSSSRRRSTYDHDEDGSFRHQSRSERSGTMDSGRGSSGRGFGCGYRTEERRPGGRPASPPPSLESSGVEPMENLYKVLGVSKIATEAEIKSAQRKLSIKHHPDRVKGGAAAKKEATEKMAQINQACDVLMDKKMRAYYDRTGMVASMGGAPDA</sequence>
<reference evidence="3 4" key="1">
    <citation type="submission" date="2024-02" db="EMBL/GenBank/DDBJ databases">
        <title>De novo assembly and annotation of 12 fungi associated with fruit tree decline syndrome in Ontario, Canada.</title>
        <authorList>
            <person name="Sulman M."/>
            <person name="Ellouze W."/>
            <person name="Ilyukhin E."/>
        </authorList>
    </citation>
    <scope>NUCLEOTIDE SEQUENCE [LARGE SCALE GENOMIC DNA]</scope>
    <source>
        <strain evidence="3 4">M97-236</strain>
    </source>
</reference>
<name>A0ABR3R6I4_9PLEO</name>
<dbReference type="InterPro" id="IPR050817">
    <property type="entry name" value="DjlA_DnaK_co-chaperone"/>
</dbReference>
<dbReference type="Pfam" id="PF00226">
    <property type="entry name" value="DnaJ"/>
    <property type="match status" value="1"/>
</dbReference>
<dbReference type="SUPFAM" id="SSF46565">
    <property type="entry name" value="Chaperone J-domain"/>
    <property type="match status" value="1"/>
</dbReference>
<dbReference type="SMART" id="SM00271">
    <property type="entry name" value="DnaJ"/>
    <property type="match status" value="1"/>
</dbReference>
<feature type="compositionally biased region" description="Basic and acidic residues" evidence="1">
    <location>
        <begin position="27"/>
        <end position="38"/>
    </location>
</feature>
<dbReference type="PROSITE" id="PS50076">
    <property type="entry name" value="DNAJ_2"/>
    <property type="match status" value="1"/>
</dbReference>
<feature type="compositionally biased region" description="Basic and acidic residues" evidence="1">
    <location>
        <begin position="167"/>
        <end position="181"/>
    </location>
</feature>
<evidence type="ECO:0000313" key="4">
    <source>
        <dbReference type="Proteomes" id="UP001521222"/>
    </source>
</evidence>
<dbReference type="InterPro" id="IPR001623">
    <property type="entry name" value="DnaJ_domain"/>
</dbReference>
<proteinExistence type="predicted"/>
<dbReference type="Proteomes" id="UP001521222">
    <property type="component" value="Unassembled WGS sequence"/>
</dbReference>
<evidence type="ECO:0000259" key="2">
    <source>
        <dbReference type="PROSITE" id="PS50076"/>
    </source>
</evidence>
<feature type="region of interest" description="Disordered" evidence="1">
    <location>
        <begin position="27"/>
        <end position="89"/>
    </location>
</feature>
<gene>
    <name evidence="3" type="ORF">SLS59_006060</name>
</gene>